<accession>A0A9N7UKI1</accession>
<evidence type="ECO:0000313" key="3">
    <source>
        <dbReference type="Proteomes" id="UP001153269"/>
    </source>
</evidence>
<evidence type="ECO:0000256" key="1">
    <source>
        <dbReference type="SAM" id="MobiDB-lite"/>
    </source>
</evidence>
<sequence length="228" mass="26061">MGWDEDMAKSHCPCVRPEPVRATGRGRFQPTSLRKALKAQGMGDGSITEGTNSPKLTHSGVSPSPFFVFTLPLAPLRHITLQTLKRLQGDQVFRHSPNLGSLTLLLHYQWQWRARRRRLMYPFPPPFRTRQPSELLECSLIGIECPLKLPFQPPGGVRGRRRGEREEGNNGKYRRRERKGRVKGKKEREEIESERARASPKPHGDTFSTFPSIPLPFLSLEKKDEARC</sequence>
<dbReference type="EMBL" id="CADEAL010001396">
    <property type="protein sequence ID" value="CAB1432012.1"/>
    <property type="molecule type" value="Genomic_DNA"/>
</dbReference>
<evidence type="ECO:0000313" key="2">
    <source>
        <dbReference type="EMBL" id="CAB1432012.1"/>
    </source>
</evidence>
<feature type="region of interest" description="Disordered" evidence="1">
    <location>
        <begin position="152"/>
        <end position="214"/>
    </location>
</feature>
<dbReference type="AlphaFoldDB" id="A0A9N7UKI1"/>
<protein>
    <submittedName>
        <fullName evidence="2">Uncharacterized protein</fullName>
    </submittedName>
</protein>
<dbReference type="Proteomes" id="UP001153269">
    <property type="component" value="Unassembled WGS sequence"/>
</dbReference>
<name>A0A9N7UKI1_PLEPL</name>
<proteinExistence type="predicted"/>
<keyword evidence="3" id="KW-1185">Reference proteome</keyword>
<organism evidence="2 3">
    <name type="scientific">Pleuronectes platessa</name>
    <name type="common">European plaice</name>
    <dbReference type="NCBI Taxonomy" id="8262"/>
    <lineage>
        <taxon>Eukaryota</taxon>
        <taxon>Metazoa</taxon>
        <taxon>Chordata</taxon>
        <taxon>Craniata</taxon>
        <taxon>Vertebrata</taxon>
        <taxon>Euteleostomi</taxon>
        <taxon>Actinopterygii</taxon>
        <taxon>Neopterygii</taxon>
        <taxon>Teleostei</taxon>
        <taxon>Neoteleostei</taxon>
        <taxon>Acanthomorphata</taxon>
        <taxon>Carangaria</taxon>
        <taxon>Pleuronectiformes</taxon>
        <taxon>Pleuronectoidei</taxon>
        <taxon>Pleuronectidae</taxon>
        <taxon>Pleuronectes</taxon>
    </lineage>
</organism>
<gene>
    <name evidence="2" type="ORF">PLEPLA_LOCUS20069</name>
</gene>
<feature type="compositionally biased region" description="Basic and acidic residues" evidence="1">
    <location>
        <begin position="186"/>
        <end position="197"/>
    </location>
</feature>
<feature type="compositionally biased region" description="Basic residues" evidence="1">
    <location>
        <begin position="172"/>
        <end position="185"/>
    </location>
</feature>
<reference evidence="2" key="1">
    <citation type="submission" date="2020-03" db="EMBL/GenBank/DDBJ databases">
        <authorList>
            <person name="Weist P."/>
        </authorList>
    </citation>
    <scope>NUCLEOTIDE SEQUENCE</scope>
</reference>
<comment type="caution">
    <text evidence="2">The sequence shown here is derived from an EMBL/GenBank/DDBJ whole genome shotgun (WGS) entry which is preliminary data.</text>
</comment>